<dbReference type="SMART" id="SM00267">
    <property type="entry name" value="GGDEF"/>
    <property type="match status" value="1"/>
</dbReference>
<evidence type="ECO:0000313" key="7">
    <source>
        <dbReference type="Proteomes" id="UP001178354"/>
    </source>
</evidence>
<dbReference type="GO" id="GO:1902201">
    <property type="term" value="P:negative regulation of bacterial-type flagellum-dependent cell motility"/>
    <property type="evidence" value="ECO:0007669"/>
    <property type="project" value="TreeGrafter"/>
</dbReference>
<dbReference type="RefSeq" id="WP_305170126.1">
    <property type="nucleotide sequence ID" value="NZ_JAUUUU010000002.1"/>
</dbReference>
<keyword evidence="6" id="KW-0548">Nucleotidyltransferase</keyword>
<feature type="transmembrane region" description="Helical" evidence="4">
    <location>
        <begin position="89"/>
        <end position="107"/>
    </location>
</feature>
<gene>
    <name evidence="6" type="ORF">Q8A57_06310</name>
</gene>
<keyword evidence="4" id="KW-0812">Transmembrane</keyword>
<dbReference type="PANTHER" id="PTHR45138:SF9">
    <property type="entry name" value="DIGUANYLATE CYCLASE DGCM-RELATED"/>
    <property type="match status" value="1"/>
</dbReference>
<keyword evidence="6" id="KW-0808">Transferase</keyword>
<dbReference type="PROSITE" id="PS50887">
    <property type="entry name" value="GGDEF"/>
    <property type="match status" value="1"/>
</dbReference>
<proteinExistence type="predicted"/>
<dbReference type="InterPro" id="IPR050469">
    <property type="entry name" value="Diguanylate_Cyclase"/>
</dbReference>
<feature type="transmembrane region" description="Helical" evidence="4">
    <location>
        <begin position="192"/>
        <end position="222"/>
    </location>
</feature>
<feature type="transmembrane region" description="Helical" evidence="4">
    <location>
        <begin position="157"/>
        <end position="180"/>
    </location>
</feature>
<sequence>MTQSLVRLLPPLFCLVLAMLTYWQLPHLDAEQISLLTQLPFIVCGLAAFMAILANRSRDLGGAGTMLLGYWLITVFMQEPLSTEPAGQIFALTSLCLPVLLGLFIILPDTGWRHPGFLVLIAFISIFVLIVISLFQWQPLWFDTLMPSAGDPDLLNLKISSLSGLLFFLAFTLGVALPILHKEQLDTSMPSCVLFSFITLGWFGIPQISSIMFSAAGLLLIINQTHSLLNMVYRDELTQIPNRRALLRDVRSMGSTYALAMVDVDHFKKINDNYGHDVGDQVLKAVATKLRRVSGGGKAYRFGGEEFCVLFRGRHTDQVLDFLEDLRRNIADYDMTARDKQSRPRSKKSGEKKRGASRRDCNIRVTVSMGVADSQDALHFEGVMKASDSAMYRAKEGGRNQIKTC</sequence>
<comment type="caution">
    <text evidence="6">The sequence shown here is derived from an EMBL/GenBank/DDBJ whole genome shotgun (WGS) entry which is preliminary data.</text>
</comment>
<accession>A0AAW8B594</accession>
<name>A0AAW8B594_9GAMM</name>
<dbReference type="Pfam" id="PF00990">
    <property type="entry name" value="GGDEF"/>
    <property type="match status" value="1"/>
</dbReference>
<protein>
    <recommendedName>
        <fullName evidence="1">diguanylate cyclase</fullName>
        <ecNumber evidence="1">2.7.7.65</ecNumber>
    </recommendedName>
</protein>
<dbReference type="InterPro" id="IPR029787">
    <property type="entry name" value="Nucleotide_cyclase"/>
</dbReference>
<reference evidence="6" key="2">
    <citation type="submission" date="2023-08" db="EMBL/GenBank/DDBJ databases">
        <authorList>
            <person name="Luo J."/>
        </authorList>
    </citation>
    <scope>NUCLEOTIDE SEQUENCE</scope>
    <source>
        <strain evidence="6">DSM 25064</strain>
    </source>
</reference>
<dbReference type="EC" id="2.7.7.65" evidence="1"/>
<feature type="region of interest" description="Disordered" evidence="3">
    <location>
        <begin position="335"/>
        <end position="359"/>
    </location>
</feature>
<feature type="domain" description="GGDEF" evidence="5">
    <location>
        <begin position="255"/>
        <end position="405"/>
    </location>
</feature>
<keyword evidence="4" id="KW-0472">Membrane</keyword>
<keyword evidence="4" id="KW-1133">Transmembrane helix</keyword>
<dbReference type="CDD" id="cd01949">
    <property type="entry name" value="GGDEF"/>
    <property type="match status" value="1"/>
</dbReference>
<feature type="transmembrane region" description="Helical" evidence="4">
    <location>
        <begin position="5"/>
        <end position="23"/>
    </location>
</feature>
<dbReference type="GO" id="GO:0005886">
    <property type="term" value="C:plasma membrane"/>
    <property type="evidence" value="ECO:0007669"/>
    <property type="project" value="TreeGrafter"/>
</dbReference>
<feature type="transmembrane region" description="Helical" evidence="4">
    <location>
        <begin position="116"/>
        <end position="137"/>
    </location>
</feature>
<dbReference type="PANTHER" id="PTHR45138">
    <property type="entry name" value="REGULATORY COMPONENTS OF SENSORY TRANSDUCTION SYSTEM"/>
    <property type="match status" value="1"/>
</dbReference>
<dbReference type="InterPro" id="IPR000160">
    <property type="entry name" value="GGDEF_dom"/>
</dbReference>
<dbReference type="GO" id="GO:0052621">
    <property type="term" value="F:diguanylate cyclase activity"/>
    <property type="evidence" value="ECO:0007669"/>
    <property type="project" value="UniProtKB-EC"/>
</dbReference>
<keyword evidence="7" id="KW-1185">Reference proteome</keyword>
<evidence type="ECO:0000259" key="5">
    <source>
        <dbReference type="PROSITE" id="PS50887"/>
    </source>
</evidence>
<evidence type="ECO:0000256" key="2">
    <source>
        <dbReference type="ARBA" id="ARBA00034247"/>
    </source>
</evidence>
<dbReference type="GO" id="GO:0043709">
    <property type="term" value="P:cell adhesion involved in single-species biofilm formation"/>
    <property type="evidence" value="ECO:0007669"/>
    <property type="project" value="TreeGrafter"/>
</dbReference>
<dbReference type="AlphaFoldDB" id="A0AAW8B594"/>
<evidence type="ECO:0000256" key="3">
    <source>
        <dbReference type="SAM" id="MobiDB-lite"/>
    </source>
</evidence>
<dbReference type="Gene3D" id="3.30.70.270">
    <property type="match status" value="1"/>
</dbReference>
<dbReference type="SUPFAM" id="SSF55073">
    <property type="entry name" value="Nucleotide cyclase"/>
    <property type="match status" value="1"/>
</dbReference>
<reference evidence="6" key="1">
    <citation type="journal article" date="2010" name="Int. J. Syst. Evol. Microbiol.">
        <title>Porticoccus litoralis gen. nov., sp. nov., a gammaproteobacterium isolated from the Yellow Sea.</title>
        <authorList>
            <person name="Oh H.M."/>
            <person name="Kim H."/>
            <person name="Kim K.M."/>
            <person name="Min G.S."/>
            <person name="Cho J.C."/>
        </authorList>
    </citation>
    <scope>NUCLEOTIDE SEQUENCE</scope>
    <source>
        <strain evidence="6">DSM 25064</strain>
    </source>
</reference>
<dbReference type="EMBL" id="JAUUUU010000002">
    <property type="protein sequence ID" value="MDP1520580.1"/>
    <property type="molecule type" value="Genomic_DNA"/>
</dbReference>
<dbReference type="Proteomes" id="UP001178354">
    <property type="component" value="Unassembled WGS sequence"/>
</dbReference>
<evidence type="ECO:0000313" key="6">
    <source>
        <dbReference type="EMBL" id="MDP1520580.1"/>
    </source>
</evidence>
<evidence type="ECO:0000256" key="1">
    <source>
        <dbReference type="ARBA" id="ARBA00012528"/>
    </source>
</evidence>
<dbReference type="InterPro" id="IPR043128">
    <property type="entry name" value="Rev_trsase/Diguanyl_cyclase"/>
</dbReference>
<feature type="transmembrane region" description="Helical" evidence="4">
    <location>
        <begin position="35"/>
        <end position="53"/>
    </location>
</feature>
<organism evidence="6 7">
    <name type="scientific">Porticoccus litoralis</name>
    <dbReference type="NCBI Taxonomy" id="434086"/>
    <lineage>
        <taxon>Bacteria</taxon>
        <taxon>Pseudomonadati</taxon>
        <taxon>Pseudomonadota</taxon>
        <taxon>Gammaproteobacteria</taxon>
        <taxon>Cellvibrionales</taxon>
        <taxon>Porticoccaceae</taxon>
        <taxon>Porticoccus</taxon>
    </lineage>
</organism>
<dbReference type="NCBIfam" id="TIGR00254">
    <property type="entry name" value="GGDEF"/>
    <property type="match status" value="1"/>
</dbReference>
<feature type="transmembrane region" description="Helical" evidence="4">
    <location>
        <begin position="60"/>
        <end position="77"/>
    </location>
</feature>
<evidence type="ECO:0000256" key="4">
    <source>
        <dbReference type="SAM" id="Phobius"/>
    </source>
</evidence>
<comment type="catalytic activity">
    <reaction evidence="2">
        <text>2 GTP = 3',3'-c-di-GMP + 2 diphosphate</text>
        <dbReference type="Rhea" id="RHEA:24898"/>
        <dbReference type="ChEBI" id="CHEBI:33019"/>
        <dbReference type="ChEBI" id="CHEBI:37565"/>
        <dbReference type="ChEBI" id="CHEBI:58805"/>
        <dbReference type="EC" id="2.7.7.65"/>
    </reaction>
</comment>